<gene>
    <name evidence="7" type="ORF">A6M23_18930</name>
</gene>
<name>A0A1C2IVR0_ACITH</name>
<dbReference type="InterPro" id="IPR007430">
    <property type="entry name" value="VirB8"/>
</dbReference>
<dbReference type="InterPro" id="IPR035658">
    <property type="entry name" value="TrbF"/>
</dbReference>
<dbReference type="Pfam" id="PF04335">
    <property type="entry name" value="VirB8"/>
    <property type="match status" value="1"/>
</dbReference>
<evidence type="ECO:0000313" key="8">
    <source>
        <dbReference type="Proteomes" id="UP000095008"/>
    </source>
</evidence>
<feature type="transmembrane region" description="Helical" evidence="5">
    <location>
        <begin position="27"/>
        <end position="45"/>
    </location>
</feature>
<keyword evidence="4 5" id="KW-0472">Membrane</keyword>
<evidence type="ECO:0000256" key="1">
    <source>
        <dbReference type="ARBA" id="ARBA00004167"/>
    </source>
</evidence>
<reference evidence="7" key="1">
    <citation type="journal article" date="2016" name="Int. J. Mol. Sci.">
        <title>Comparative genomics of the extreme acidophile Acidithiobacillus thiooxidans reveals intraspecific divergence and niche adaptation.</title>
        <authorList>
            <person name="Zhang X."/>
            <person name="Feng X."/>
            <person name="Tao J."/>
            <person name="Ma L."/>
            <person name="Xiao Y."/>
            <person name="Liang Y."/>
            <person name="Liu X."/>
            <person name="Yin H."/>
        </authorList>
    </citation>
    <scope>NUCLEOTIDE SEQUENCE [LARGE SCALE GENOMIC DNA]</scope>
    <source>
        <strain evidence="7">DXS-W</strain>
    </source>
</reference>
<protein>
    <submittedName>
        <fullName evidence="7">Conjugal transfer protein</fullName>
    </submittedName>
</protein>
<keyword evidence="2 5" id="KW-0812">Transmembrane</keyword>
<evidence type="ECO:0000256" key="4">
    <source>
        <dbReference type="ARBA" id="ARBA00023136"/>
    </source>
</evidence>
<dbReference type="InterPro" id="IPR032710">
    <property type="entry name" value="NTF2-like_dom_sf"/>
</dbReference>
<evidence type="ECO:0000313" key="7">
    <source>
        <dbReference type="EMBL" id="OCX68137.1"/>
    </source>
</evidence>
<evidence type="ECO:0000256" key="3">
    <source>
        <dbReference type="ARBA" id="ARBA00022989"/>
    </source>
</evidence>
<organism evidence="7 8">
    <name type="scientific">Acidithiobacillus thiooxidans</name>
    <name type="common">Thiobacillus thiooxidans</name>
    <dbReference type="NCBI Taxonomy" id="930"/>
    <lineage>
        <taxon>Bacteria</taxon>
        <taxon>Pseudomonadati</taxon>
        <taxon>Pseudomonadota</taxon>
        <taxon>Acidithiobacillia</taxon>
        <taxon>Acidithiobacillales</taxon>
        <taxon>Acidithiobacillaceae</taxon>
        <taxon>Acidithiobacillus</taxon>
    </lineage>
</organism>
<dbReference type="GO" id="GO:0016020">
    <property type="term" value="C:membrane"/>
    <property type="evidence" value="ECO:0007669"/>
    <property type="project" value="UniProtKB-SubCell"/>
</dbReference>
<keyword evidence="3 5" id="KW-1133">Transmembrane helix</keyword>
<comment type="subcellular location">
    <subcellularLocation>
        <location evidence="1">Membrane</location>
        <topology evidence="1">Single-pass membrane protein</topology>
    </subcellularLocation>
</comment>
<feature type="domain" description="Bacterial virulence protein VirB8" evidence="6">
    <location>
        <begin position="6"/>
        <end position="213"/>
    </location>
</feature>
<evidence type="ECO:0000256" key="5">
    <source>
        <dbReference type="SAM" id="Phobius"/>
    </source>
</evidence>
<dbReference type="Proteomes" id="UP000095008">
    <property type="component" value="Unassembled WGS sequence"/>
</dbReference>
<dbReference type="CDD" id="cd16425">
    <property type="entry name" value="TrbF"/>
    <property type="match status" value="1"/>
</dbReference>
<evidence type="ECO:0000259" key="6">
    <source>
        <dbReference type="Pfam" id="PF04335"/>
    </source>
</evidence>
<dbReference type="EMBL" id="LWRY01000277">
    <property type="protein sequence ID" value="OCX68137.1"/>
    <property type="molecule type" value="Genomic_DNA"/>
</dbReference>
<dbReference type="Gene3D" id="3.10.450.230">
    <property type="entry name" value="VirB8 protein"/>
    <property type="match status" value="1"/>
</dbReference>
<accession>A0A1C2IVR0</accession>
<dbReference type="AlphaFoldDB" id="A0A1C2IVR0"/>
<comment type="caution">
    <text evidence="7">The sequence shown here is derived from an EMBL/GenBank/DDBJ whole genome shotgun (WGS) entry which is preliminary data.</text>
</comment>
<dbReference type="SUPFAM" id="SSF54427">
    <property type="entry name" value="NTF2-like"/>
    <property type="match status" value="1"/>
</dbReference>
<keyword evidence="8" id="KW-1185">Reference proteome</keyword>
<proteinExistence type="predicted"/>
<sequence>MQFYLTARREWLERYGDYIASAKNWRMAAFGAIGIAALFGAGMVYEADRVHVVPYVVEVNHLGDAVHLAQAVQAGTYNMPVIRHVVANWVHKVRERIPAVAAEKQIYQSTYSIVDGQEAERLTAYYQQHNPYSAYVKNNGGRTVEIVSVLPEGQVTAKGGTQQVQWRETQYNDSGQVKWKKNYEGMVTYTIEPVSNNPRVLREDPFGIVIQSFVYNQVTQ</sequence>
<evidence type="ECO:0000256" key="2">
    <source>
        <dbReference type="ARBA" id="ARBA00022692"/>
    </source>
</evidence>